<protein>
    <recommendedName>
        <fullName evidence="6">ABC transmembrane type-2 domain-containing protein</fullName>
    </recommendedName>
</protein>
<dbReference type="AlphaFoldDB" id="A0A3B0USZ1"/>
<sequence>MSFTATVTSNSIKKLFSEKWHLSMFLLIPLLIGGLFALISGKDGQPMPVGTLLITDHDDSMLSQLLIGGFNQGPMAEMFIAKTVTSAEATELMVQGKASVWLEIEAGFAENYLDEKPAMIKLVKNPSQKILPQIAETAVSLMVDGGHYIQLLFAKELRQFNQLLNGKDVPDADMALMSVQIKHTIENMEQQLFPPQIKAVKQQKKVKKTSNKSFMLLMFPGILFMSLLFASQGMALEFWKDKTQGISRRLLSSPSGLTQYLNGKLLASIFVYALIALVIGALGLLLLKLSFAKIIIILGWFMLSGLVLGSMMLFICLLMPTEKSAAMVTSAMVFPLAMLGGSFFPFETMPKWMVAIGQYLPNGYMLKSFNLWFIDDLPLSTLITPATIAIAFIVLFWLLNKSLLPKFARS</sequence>
<gene>
    <name evidence="7" type="ORF">MNBD_GAMMA01-836</name>
</gene>
<dbReference type="GO" id="GO:0140359">
    <property type="term" value="F:ABC-type transporter activity"/>
    <property type="evidence" value="ECO:0007669"/>
    <property type="project" value="InterPro"/>
</dbReference>
<feature type="domain" description="ABC transmembrane type-2" evidence="6">
    <location>
        <begin position="182"/>
        <end position="407"/>
    </location>
</feature>
<keyword evidence="4 5" id="KW-0472">Membrane</keyword>
<evidence type="ECO:0000256" key="5">
    <source>
        <dbReference type="SAM" id="Phobius"/>
    </source>
</evidence>
<evidence type="ECO:0000256" key="2">
    <source>
        <dbReference type="ARBA" id="ARBA00022692"/>
    </source>
</evidence>
<evidence type="ECO:0000256" key="1">
    <source>
        <dbReference type="ARBA" id="ARBA00004141"/>
    </source>
</evidence>
<evidence type="ECO:0000256" key="4">
    <source>
        <dbReference type="ARBA" id="ARBA00023136"/>
    </source>
</evidence>
<evidence type="ECO:0000259" key="6">
    <source>
        <dbReference type="PROSITE" id="PS51012"/>
    </source>
</evidence>
<feature type="transmembrane region" description="Helical" evidence="5">
    <location>
        <begin position="353"/>
        <end position="373"/>
    </location>
</feature>
<feature type="transmembrane region" description="Helical" evidence="5">
    <location>
        <begin position="294"/>
        <end position="320"/>
    </location>
</feature>
<feature type="transmembrane region" description="Helical" evidence="5">
    <location>
        <begin position="379"/>
        <end position="399"/>
    </location>
</feature>
<comment type="subcellular location">
    <subcellularLocation>
        <location evidence="1">Membrane</location>
        <topology evidence="1">Multi-pass membrane protein</topology>
    </subcellularLocation>
</comment>
<proteinExistence type="predicted"/>
<feature type="transmembrane region" description="Helical" evidence="5">
    <location>
        <begin position="265"/>
        <end position="287"/>
    </location>
</feature>
<dbReference type="InterPro" id="IPR052902">
    <property type="entry name" value="ABC-2_transporter"/>
</dbReference>
<dbReference type="Pfam" id="PF12698">
    <property type="entry name" value="ABC2_membrane_3"/>
    <property type="match status" value="1"/>
</dbReference>
<dbReference type="PROSITE" id="PS51012">
    <property type="entry name" value="ABC_TM2"/>
    <property type="match status" value="1"/>
</dbReference>
<accession>A0A3B0USZ1</accession>
<dbReference type="InterPro" id="IPR013525">
    <property type="entry name" value="ABC2_TM"/>
</dbReference>
<dbReference type="EMBL" id="UOEW01000067">
    <property type="protein sequence ID" value="VAW34221.1"/>
    <property type="molecule type" value="Genomic_DNA"/>
</dbReference>
<dbReference type="PANTHER" id="PTHR43027">
    <property type="entry name" value="DOXORUBICIN RESISTANCE ABC TRANSPORTER PERMEASE PROTEIN DRRC-RELATED"/>
    <property type="match status" value="1"/>
</dbReference>
<organism evidence="7">
    <name type="scientific">hydrothermal vent metagenome</name>
    <dbReference type="NCBI Taxonomy" id="652676"/>
    <lineage>
        <taxon>unclassified sequences</taxon>
        <taxon>metagenomes</taxon>
        <taxon>ecological metagenomes</taxon>
    </lineage>
</organism>
<keyword evidence="3 5" id="KW-1133">Transmembrane helix</keyword>
<evidence type="ECO:0000256" key="3">
    <source>
        <dbReference type="ARBA" id="ARBA00022989"/>
    </source>
</evidence>
<feature type="transmembrane region" description="Helical" evidence="5">
    <location>
        <begin position="214"/>
        <end position="235"/>
    </location>
</feature>
<reference evidence="7" key="1">
    <citation type="submission" date="2018-06" db="EMBL/GenBank/DDBJ databases">
        <authorList>
            <person name="Zhirakovskaya E."/>
        </authorList>
    </citation>
    <scope>NUCLEOTIDE SEQUENCE</scope>
</reference>
<name>A0A3B0USZ1_9ZZZZ</name>
<dbReference type="Gene3D" id="3.40.1710.10">
    <property type="entry name" value="abc type-2 transporter like domain"/>
    <property type="match status" value="1"/>
</dbReference>
<dbReference type="PANTHER" id="PTHR43027:SF1">
    <property type="entry name" value="DOXORUBICIN RESISTANCE ABC TRANSPORTER PERMEASE PROTEIN DRRC-RELATED"/>
    <property type="match status" value="1"/>
</dbReference>
<dbReference type="InterPro" id="IPR047817">
    <property type="entry name" value="ABC2_TM_bact-type"/>
</dbReference>
<feature type="transmembrane region" description="Helical" evidence="5">
    <location>
        <begin position="20"/>
        <end position="39"/>
    </location>
</feature>
<evidence type="ECO:0000313" key="7">
    <source>
        <dbReference type="EMBL" id="VAW34221.1"/>
    </source>
</evidence>
<feature type="transmembrane region" description="Helical" evidence="5">
    <location>
        <begin position="326"/>
        <end position="346"/>
    </location>
</feature>
<dbReference type="GO" id="GO:0016020">
    <property type="term" value="C:membrane"/>
    <property type="evidence" value="ECO:0007669"/>
    <property type="project" value="UniProtKB-SubCell"/>
</dbReference>
<keyword evidence="2 5" id="KW-0812">Transmembrane</keyword>